<protein>
    <submittedName>
        <fullName evidence="1">Uncharacterized protein</fullName>
    </submittedName>
</protein>
<organism evidence="1 2">
    <name type="scientific">Paenibacillus terrae</name>
    <dbReference type="NCBI Taxonomy" id="159743"/>
    <lineage>
        <taxon>Bacteria</taxon>
        <taxon>Bacillati</taxon>
        <taxon>Bacillota</taxon>
        <taxon>Bacilli</taxon>
        <taxon>Bacillales</taxon>
        <taxon>Paenibacillaceae</taxon>
        <taxon>Paenibacillus</taxon>
    </lineage>
</organism>
<dbReference type="EMBL" id="PNXQ01000012">
    <property type="protein sequence ID" value="TKH43906.1"/>
    <property type="molecule type" value="Genomic_DNA"/>
</dbReference>
<reference evidence="1 2" key="1">
    <citation type="submission" date="2018-01" db="EMBL/GenBank/DDBJ databases">
        <title>Bacillales members from the olive rhizosphere are effective biological control agents against Verticillium dahliae.</title>
        <authorList>
            <person name="Gomez-Lama C."/>
            <person name="Legarda G."/>
            <person name="Ruano-Rosa D."/>
            <person name="Pizarro-Tobias P."/>
            <person name="Valverde-Corredor A."/>
            <person name="Niqui J.L."/>
            <person name="Trivino J.C."/>
            <person name="Roca A."/>
            <person name="Mercado-Blanco J."/>
        </authorList>
    </citation>
    <scope>NUCLEOTIDE SEQUENCE [LARGE SCALE GENOMIC DNA]</scope>
    <source>
        <strain evidence="1 2">PIC167</strain>
    </source>
</reference>
<evidence type="ECO:0000313" key="2">
    <source>
        <dbReference type="Proteomes" id="UP000308114"/>
    </source>
</evidence>
<gene>
    <name evidence="1" type="ORF">C1I60_11125</name>
</gene>
<dbReference type="RefSeq" id="WP_137061768.1">
    <property type="nucleotide sequence ID" value="NZ_PNXQ01000012.1"/>
</dbReference>
<accession>A0A4U2PZZ7</accession>
<proteinExistence type="predicted"/>
<comment type="caution">
    <text evidence="1">The sequence shown here is derived from an EMBL/GenBank/DDBJ whole genome shotgun (WGS) entry which is preliminary data.</text>
</comment>
<sequence length="265" mass="31451">MESENIIKKIQEEINKTGFPLELRVSKLLKNRRYFVNHSAYYIDEDEGKSREIDILSHLNRIFRDKKTNQDIYVRNVLVIECKKSDNKPWVFLESGVDEYDDQDLEELFVWNFENTKPFGLISTNYIKEVHPFKGYDYRARNFFEAFKGSETGETIFKALTAAVKASLYYGKDKTKDDICIYYPMVIFDGRMFQAILDDADKTNVSEINSVLFTFKYKSLNYERTFTIPILRENYVEEFLEKLEQSLEVATKQAEMIRNRFSDFE</sequence>
<dbReference type="Proteomes" id="UP000308114">
    <property type="component" value="Unassembled WGS sequence"/>
</dbReference>
<evidence type="ECO:0000313" key="1">
    <source>
        <dbReference type="EMBL" id="TKH43906.1"/>
    </source>
</evidence>
<name>A0A4U2PZZ7_9BACL</name>
<dbReference type="AlphaFoldDB" id="A0A4U2PZZ7"/>